<keyword evidence="2" id="KW-1185">Reference proteome</keyword>
<evidence type="ECO:0000313" key="2">
    <source>
        <dbReference type="Proteomes" id="UP001152759"/>
    </source>
</evidence>
<dbReference type="EMBL" id="OU963868">
    <property type="protein sequence ID" value="CAH0775079.1"/>
    <property type="molecule type" value="Genomic_DNA"/>
</dbReference>
<evidence type="ECO:0000313" key="1">
    <source>
        <dbReference type="EMBL" id="CAH0775079.1"/>
    </source>
</evidence>
<dbReference type="Proteomes" id="UP001152759">
    <property type="component" value="Chromosome 7"/>
</dbReference>
<sequence>MDRDLNSMSNYEIITYGDTLYLRMAKAQGATEVVAYFTENLKERKMPISMEDINALLDELTKKFIDPALKTRDRMEVVNTVWNKRANTTNNWAK</sequence>
<name>A0A9P0CBS9_BEMTA</name>
<proteinExistence type="predicted"/>
<organism evidence="1 2">
    <name type="scientific">Bemisia tabaci</name>
    <name type="common">Sweetpotato whitefly</name>
    <name type="synonym">Aleurodes tabaci</name>
    <dbReference type="NCBI Taxonomy" id="7038"/>
    <lineage>
        <taxon>Eukaryota</taxon>
        <taxon>Metazoa</taxon>
        <taxon>Ecdysozoa</taxon>
        <taxon>Arthropoda</taxon>
        <taxon>Hexapoda</taxon>
        <taxon>Insecta</taxon>
        <taxon>Pterygota</taxon>
        <taxon>Neoptera</taxon>
        <taxon>Paraneoptera</taxon>
        <taxon>Hemiptera</taxon>
        <taxon>Sternorrhyncha</taxon>
        <taxon>Aleyrodoidea</taxon>
        <taxon>Aleyrodidae</taxon>
        <taxon>Aleyrodinae</taxon>
        <taxon>Bemisia</taxon>
    </lineage>
</organism>
<gene>
    <name evidence="1" type="ORF">BEMITA_LOCUS11332</name>
</gene>
<accession>A0A9P0CBS9</accession>
<protein>
    <submittedName>
        <fullName evidence="1">Uncharacterized protein</fullName>
    </submittedName>
</protein>
<dbReference type="AlphaFoldDB" id="A0A9P0CBS9"/>
<reference evidence="1" key="1">
    <citation type="submission" date="2021-12" db="EMBL/GenBank/DDBJ databases">
        <authorList>
            <person name="King R."/>
        </authorList>
    </citation>
    <scope>NUCLEOTIDE SEQUENCE</scope>
</reference>